<gene>
    <name evidence="1" type="ORF">R3P38DRAFT_518156</name>
</gene>
<dbReference type="SUPFAM" id="SSF52047">
    <property type="entry name" value="RNI-like"/>
    <property type="match status" value="1"/>
</dbReference>
<reference evidence="1 2" key="1">
    <citation type="journal article" date="2024" name="J Genomics">
        <title>Draft genome sequencing and assembly of Favolaschia claudopus CIRM-BRFM 2984 isolated from oak limbs.</title>
        <authorList>
            <person name="Navarro D."/>
            <person name="Drula E."/>
            <person name="Chaduli D."/>
            <person name="Cazenave R."/>
            <person name="Ahrendt S."/>
            <person name="Wang J."/>
            <person name="Lipzen A."/>
            <person name="Daum C."/>
            <person name="Barry K."/>
            <person name="Grigoriev I.V."/>
            <person name="Favel A."/>
            <person name="Rosso M.N."/>
            <person name="Martin F."/>
        </authorList>
    </citation>
    <scope>NUCLEOTIDE SEQUENCE [LARGE SCALE GENOMIC DNA]</scope>
    <source>
        <strain evidence="1 2">CIRM-BRFM 2984</strain>
    </source>
</reference>
<dbReference type="Gene3D" id="3.80.10.10">
    <property type="entry name" value="Ribonuclease Inhibitor"/>
    <property type="match status" value="1"/>
</dbReference>
<protein>
    <recommendedName>
        <fullName evidence="3">F-box domain-containing protein</fullName>
    </recommendedName>
</protein>
<evidence type="ECO:0000313" key="2">
    <source>
        <dbReference type="Proteomes" id="UP001362999"/>
    </source>
</evidence>
<accession>A0AAV9ZCI3</accession>
<evidence type="ECO:0008006" key="3">
    <source>
        <dbReference type="Google" id="ProtNLM"/>
    </source>
</evidence>
<dbReference type="AlphaFoldDB" id="A0AAV9ZCI3"/>
<organism evidence="1 2">
    <name type="scientific">Favolaschia claudopus</name>
    <dbReference type="NCBI Taxonomy" id="2862362"/>
    <lineage>
        <taxon>Eukaryota</taxon>
        <taxon>Fungi</taxon>
        <taxon>Dikarya</taxon>
        <taxon>Basidiomycota</taxon>
        <taxon>Agaricomycotina</taxon>
        <taxon>Agaricomycetes</taxon>
        <taxon>Agaricomycetidae</taxon>
        <taxon>Agaricales</taxon>
        <taxon>Marasmiineae</taxon>
        <taxon>Mycenaceae</taxon>
        <taxon>Favolaschia</taxon>
    </lineage>
</organism>
<keyword evidence="2" id="KW-1185">Reference proteome</keyword>
<comment type="caution">
    <text evidence="1">The sequence shown here is derived from an EMBL/GenBank/DDBJ whole genome shotgun (WGS) entry which is preliminary data.</text>
</comment>
<sequence>MNSSYDLSDLSDSPFYEYLNTNYAPTDSQIIQIRTHLFPHEAELARIESLIADLTAQRARIKSYIAPHKALISCPRRLPVELVEQIFVDCLPITHNAVMSVKEPPLLLGRICSGWRSIALSSPKLWSSLHIYTPLISNEEIKGGVTEWLTRSAPLPILLSAQSNPITFPRTYPENDTVLPLLIPFSARWSELRLASVSRHEASLLAAVNAPLLERVQLDFRDDLDEDDGDRLFRSQIFFGHHAQKITIVSPNPSFVVPSTHFTREHITNLTLIWRPSYDSSLTDSTLSGATAHQLMSSCRSLKSLELPMYCSGRDPTVDPPMSFPTLESLRLLSFASTLTATMFFLDGLALSQLTTLHLTISDHDAWASHGDPSLIRYIERLGVRSPLIANLHLEFQDRPNTLTFVQNLHVFSRLQCLYLTLWKPGQDLCNIYDIVDTDFFKALAPTDKSNICPELRELSVSSQDFSEEVWMNFLQANIDLRTKFRRLHLQLWYLYDASEITVFDVSEFGRRGLEVVVEYTRVPTNSGYANSLSAWEGIERP</sequence>
<name>A0AAV9ZCI3_9AGAR</name>
<proteinExistence type="predicted"/>
<dbReference type="InterPro" id="IPR032675">
    <property type="entry name" value="LRR_dom_sf"/>
</dbReference>
<dbReference type="EMBL" id="JAWWNJ010000167">
    <property type="protein sequence ID" value="KAK6977563.1"/>
    <property type="molecule type" value="Genomic_DNA"/>
</dbReference>
<dbReference type="Proteomes" id="UP001362999">
    <property type="component" value="Unassembled WGS sequence"/>
</dbReference>
<evidence type="ECO:0000313" key="1">
    <source>
        <dbReference type="EMBL" id="KAK6977563.1"/>
    </source>
</evidence>